<dbReference type="InterPro" id="IPR000591">
    <property type="entry name" value="DEP_dom"/>
</dbReference>
<dbReference type="AlphaFoldDB" id="A0A210PNR7"/>
<name>A0A210PNR7_MIZYE</name>
<comment type="caution">
    <text evidence="4">The sequence shown here is derived from an EMBL/GenBank/DDBJ whole genome shotgun (WGS) entry which is preliminary data.</text>
</comment>
<dbReference type="Pfam" id="PF17820">
    <property type="entry name" value="PDZ_6"/>
    <property type="match status" value="1"/>
</dbReference>
<dbReference type="InterPro" id="IPR001478">
    <property type="entry name" value="PDZ"/>
</dbReference>
<dbReference type="PROSITE" id="PS50106">
    <property type="entry name" value="PDZ"/>
    <property type="match status" value="1"/>
</dbReference>
<dbReference type="STRING" id="6573.A0A210PNR7"/>
<organism evidence="4 5">
    <name type="scientific">Mizuhopecten yessoensis</name>
    <name type="common">Japanese scallop</name>
    <name type="synonym">Patinopecten yessoensis</name>
    <dbReference type="NCBI Taxonomy" id="6573"/>
    <lineage>
        <taxon>Eukaryota</taxon>
        <taxon>Metazoa</taxon>
        <taxon>Spiralia</taxon>
        <taxon>Lophotrochozoa</taxon>
        <taxon>Mollusca</taxon>
        <taxon>Bivalvia</taxon>
        <taxon>Autobranchia</taxon>
        <taxon>Pteriomorphia</taxon>
        <taxon>Pectinida</taxon>
        <taxon>Pectinoidea</taxon>
        <taxon>Pectinidae</taxon>
        <taxon>Mizuhopecten</taxon>
    </lineage>
</organism>
<evidence type="ECO:0000256" key="1">
    <source>
        <dbReference type="SAM" id="MobiDB-lite"/>
    </source>
</evidence>
<gene>
    <name evidence="4" type="ORF">KP79_PYT08859</name>
</gene>
<reference evidence="4 5" key="1">
    <citation type="journal article" date="2017" name="Nat. Ecol. Evol.">
        <title>Scallop genome provides insights into evolution of bilaterian karyotype and development.</title>
        <authorList>
            <person name="Wang S."/>
            <person name="Zhang J."/>
            <person name="Jiao W."/>
            <person name="Li J."/>
            <person name="Xun X."/>
            <person name="Sun Y."/>
            <person name="Guo X."/>
            <person name="Huan P."/>
            <person name="Dong B."/>
            <person name="Zhang L."/>
            <person name="Hu X."/>
            <person name="Sun X."/>
            <person name="Wang J."/>
            <person name="Zhao C."/>
            <person name="Wang Y."/>
            <person name="Wang D."/>
            <person name="Huang X."/>
            <person name="Wang R."/>
            <person name="Lv J."/>
            <person name="Li Y."/>
            <person name="Zhang Z."/>
            <person name="Liu B."/>
            <person name="Lu W."/>
            <person name="Hui Y."/>
            <person name="Liang J."/>
            <person name="Zhou Z."/>
            <person name="Hou R."/>
            <person name="Li X."/>
            <person name="Liu Y."/>
            <person name="Li H."/>
            <person name="Ning X."/>
            <person name="Lin Y."/>
            <person name="Zhao L."/>
            <person name="Xing Q."/>
            <person name="Dou J."/>
            <person name="Li Y."/>
            <person name="Mao J."/>
            <person name="Guo H."/>
            <person name="Dou H."/>
            <person name="Li T."/>
            <person name="Mu C."/>
            <person name="Jiang W."/>
            <person name="Fu Q."/>
            <person name="Fu X."/>
            <person name="Miao Y."/>
            <person name="Liu J."/>
            <person name="Yu Q."/>
            <person name="Li R."/>
            <person name="Liao H."/>
            <person name="Li X."/>
            <person name="Kong Y."/>
            <person name="Jiang Z."/>
            <person name="Chourrout D."/>
            <person name="Li R."/>
            <person name="Bao Z."/>
        </authorList>
    </citation>
    <scope>NUCLEOTIDE SEQUENCE [LARGE SCALE GENOMIC DNA]</scope>
    <source>
        <strain evidence="4 5">PY_sf001</strain>
    </source>
</reference>
<dbReference type="SMART" id="SM00049">
    <property type="entry name" value="DEP"/>
    <property type="match status" value="2"/>
</dbReference>
<evidence type="ECO:0000313" key="4">
    <source>
        <dbReference type="EMBL" id="OWF38113.1"/>
    </source>
</evidence>
<dbReference type="Gene3D" id="1.10.10.10">
    <property type="entry name" value="Winged helix-like DNA-binding domain superfamily/Winged helix DNA-binding domain"/>
    <property type="match status" value="2"/>
</dbReference>
<dbReference type="OrthoDB" id="39497at2759"/>
<dbReference type="InterPro" id="IPR036390">
    <property type="entry name" value="WH_DNA-bd_sf"/>
</dbReference>
<dbReference type="PANTHER" id="PTHR22829">
    <property type="entry name" value="DEP DOMAIN PROTEIN"/>
    <property type="match status" value="1"/>
</dbReference>
<evidence type="ECO:0000313" key="5">
    <source>
        <dbReference type="Proteomes" id="UP000242188"/>
    </source>
</evidence>
<dbReference type="SMART" id="SM00228">
    <property type="entry name" value="PDZ"/>
    <property type="match status" value="1"/>
</dbReference>
<dbReference type="Gene3D" id="2.30.42.10">
    <property type="match status" value="1"/>
</dbReference>
<protein>
    <submittedName>
        <fullName evidence="4">DEP domain-containing mTOR-interacting protein</fullName>
    </submittedName>
</protein>
<evidence type="ECO:0000259" key="3">
    <source>
        <dbReference type="PROSITE" id="PS50186"/>
    </source>
</evidence>
<dbReference type="InterPro" id="IPR036034">
    <property type="entry name" value="PDZ_sf"/>
</dbReference>
<dbReference type="Proteomes" id="UP000242188">
    <property type="component" value="Unassembled WGS sequence"/>
</dbReference>
<feature type="domain" description="DEP" evidence="3">
    <location>
        <begin position="141"/>
        <end position="201"/>
    </location>
</feature>
<sequence>METGRERTTSFSEKHEIYLIGEQLRTEMHSSMLIRDRRYHLRNYRQCFAGNEIVDWLVRCKHCSSRSASISGMRILQKYGIFHHVCDDHKFKDDLLFYRFRRDDDTSADKDLTLFYTGIRIYHKMTKKKGLARDFIQGGQTYHNAFIGSKFTDWLTGQKEAVTREDAIYLGRQLLENNIIRHVTDDHHFRNSESLLYQFSIDFARRRILADVFKLSTETTQVRLSFSSTDSQEEHTLPRFVTNTEDRDYGYPGSLDQSGSWSSEHEHSNDNGEANAPKSVMLRQATADELESPDTPYVKQRMRIISDSVGYGVVLRGEGPTYVQTVDPTGPAALAGLKVRQYVYAVNGVNVLRKNHKDVGQTIMSNENVLDITVLTHKRDAINT</sequence>
<dbReference type="PANTHER" id="PTHR22829:SF16">
    <property type="entry name" value="PH DOMAIN-CONTAINING PROTEIN"/>
    <property type="match status" value="1"/>
</dbReference>
<dbReference type="PROSITE" id="PS50186">
    <property type="entry name" value="DEP"/>
    <property type="match status" value="2"/>
</dbReference>
<dbReference type="EMBL" id="NEDP02005572">
    <property type="protein sequence ID" value="OWF38113.1"/>
    <property type="molecule type" value="Genomic_DNA"/>
</dbReference>
<dbReference type="SUPFAM" id="SSF50156">
    <property type="entry name" value="PDZ domain-like"/>
    <property type="match status" value="1"/>
</dbReference>
<dbReference type="InterPro" id="IPR036388">
    <property type="entry name" value="WH-like_DNA-bd_sf"/>
</dbReference>
<dbReference type="InterPro" id="IPR051832">
    <property type="entry name" value="mTOR-Rac_regulators"/>
</dbReference>
<feature type="domain" description="DEP" evidence="3">
    <location>
        <begin position="28"/>
        <end position="102"/>
    </location>
</feature>
<dbReference type="GO" id="GO:0035556">
    <property type="term" value="P:intracellular signal transduction"/>
    <property type="evidence" value="ECO:0007669"/>
    <property type="project" value="InterPro"/>
</dbReference>
<feature type="domain" description="PDZ" evidence="2">
    <location>
        <begin position="301"/>
        <end position="378"/>
    </location>
</feature>
<dbReference type="GO" id="GO:0023051">
    <property type="term" value="P:regulation of signaling"/>
    <property type="evidence" value="ECO:0007669"/>
    <property type="project" value="TreeGrafter"/>
</dbReference>
<proteinExistence type="predicted"/>
<evidence type="ECO:0000259" key="2">
    <source>
        <dbReference type="PROSITE" id="PS50106"/>
    </source>
</evidence>
<keyword evidence="5" id="KW-1185">Reference proteome</keyword>
<accession>A0A210PNR7</accession>
<dbReference type="SUPFAM" id="SSF46785">
    <property type="entry name" value="Winged helix' DNA-binding domain"/>
    <property type="match status" value="2"/>
</dbReference>
<dbReference type="InterPro" id="IPR041489">
    <property type="entry name" value="PDZ_6"/>
</dbReference>
<dbReference type="Pfam" id="PF00610">
    <property type="entry name" value="DEP"/>
    <property type="match status" value="2"/>
</dbReference>
<feature type="region of interest" description="Disordered" evidence="1">
    <location>
        <begin position="226"/>
        <end position="277"/>
    </location>
</feature>